<reference evidence="1" key="1">
    <citation type="submission" date="2022-05" db="EMBL/GenBank/DDBJ databases">
        <title>Chromosome-level genome of Chaenocephalus aceratus.</title>
        <authorList>
            <person name="Park H."/>
        </authorList>
    </citation>
    <scope>NUCLEOTIDE SEQUENCE</scope>
    <source>
        <strain evidence="1">KU_202001</strain>
    </source>
</reference>
<dbReference type="EMBL" id="CM043795">
    <property type="protein sequence ID" value="KAI4818179.1"/>
    <property type="molecule type" value="Genomic_DNA"/>
</dbReference>
<proteinExistence type="predicted"/>
<accession>A0ACB9WW41</accession>
<protein>
    <submittedName>
        <fullName evidence="1">Uncharacterized protein</fullName>
    </submittedName>
</protein>
<keyword evidence="2" id="KW-1185">Reference proteome</keyword>
<comment type="caution">
    <text evidence="1">The sequence shown here is derived from an EMBL/GenBank/DDBJ whole genome shotgun (WGS) entry which is preliminary data.</text>
</comment>
<name>A0ACB9WW41_CHAAC</name>
<evidence type="ECO:0000313" key="1">
    <source>
        <dbReference type="EMBL" id="KAI4818179.1"/>
    </source>
</evidence>
<organism evidence="1 2">
    <name type="scientific">Chaenocephalus aceratus</name>
    <name type="common">Blackfin icefish</name>
    <name type="synonym">Chaenichthys aceratus</name>
    <dbReference type="NCBI Taxonomy" id="36190"/>
    <lineage>
        <taxon>Eukaryota</taxon>
        <taxon>Metazoa</taxon>
        <taxon>Chordata</taxon>
        <taxon>Craniata</taxon>
        <taxon>Vertebrata</taxon>
        <taxon>Euteleostomi</taxon>
        <taxon>Actinopterygii</taxon>
        <taxon>Neopterygii</taxon>
        <taxon>Teleostei</taxon>
        <taxon>Neoteleostei</taxon>
        <taxon>Acanthomorphata</taxon>
        <taxon>Eupercaria</taxon>
        <taxon>Perciformes</taxon>
        <taxon>Notothenioidei</taxon>
        <taxon>Channichthyidae</taxon>
        <taxon>Chaenocephalus</taxon>
    </lineage>
</organism>
<dbReference type="Proteomes" id="UP001057452">
    <property type="component" value="Chromosome 11"/>
</dbReference>
<evidence type="ECO:0000313" key="2">
    <source>
        <dbReference type="Proteomes" id="UP001057452"/>
    </source>
</evidence>
<sequence>MPASPPYVFPALVVVGHVVTLILAWQWRVRKKQGKKSHRREAHFKRNSCAFQRADQRFVSVQIASVVVRPPRSSLLCLCGAHTFSSLPHTPLSLRLGFLWYGCVAVNPLNAGCNVMTSESEYSGGFGLVRALMCTSQHQLSTLGFFLE</sequence>
<gene>
    <name evidence="1" type="ORF">KUCAC02_011538</name>
</gene>